<dbReference type="InParanoid" id="A0A136IKS7"/>
<dbReference type="EMBL" id="KQ964279">
    <property type="protein sequence ID" value="KXJ85566.1"/>
    <property type="molecule type" value="Genomic_DNA"/>
</dbReference>
<dbReference type="Proteomes" id="UP000070501">
    <property type="component" value="Unassembled WGS sequence"/>
</dbReference>
<evidence type="ECO:0000256" key="1">
    <source>
        <dbReference type="SAM" id="SignalP"/>
    </source>
</evidence>
<dbReference type="AlphaFoldDB" id="A0A136IKS7"/>
<keyword evidence="1" id="KW-0732">Signal</keyword>
<accession>A0A136IKS7</accession>
<evidence type="ECO:0008006" key="4">
    <source>
        <dbReference type="Google" id="ProtNLM"/>
    </source>
</evidence>
<feature type="chain" id="PRO_5007292751" description="Apple domain-containing protein" evidence="1">
    <location>
        <begin position="17"/>
        <end position="170"/>
    </location>
</feature>
<proteinExistence type="predicted"/>
<evidence type="ECO:0000313" key="3">
    <source>
        <dbReference type="Proteomes" id="UP000070501"/>
    </source>
</evidence>
<name>A0A136IKS7_9PEZI</name>
<evidence type="ECO:0000313" key="2">
    <source>
        <dbReference type="EMBL" id="KXJ85566.1"/>
    </source>
</evidence>
<sequence>MLATLFLAALVALAAAHPSIEPTKASDKEESTYKQPLLQSETNAVAWPDIPTNPLGFCHAVYLGNTIIGPPPETAIMMGVSSVMIPRPDGHPPPLNVTWCAEECATFPMPTGKCIFFNSYMSNYNGVPTEQVCHMWNNVWPVEDSTYDRGDGQVTYGPSYTLISDTLVPC</sequence>
<keyword evidence="3" id="KW-1185">Reference proteome</keyword>
<protein>
    <recommendedName>
        <fullName evidence="4">Apple domain-containing protein</fullName>
    </recommendedName>
</protein>
<organism evidence="2 3">
    <name type="scientific">Microdochium bolleyi</name>
    <dbReference type="NCBI Taxonomy" id="196109"/>
    <lineage>
        <taxon>Eukaryota</taxon>
        <taxon>Fungi</taxon>
        <taxon>Dikarya</taxon>
        <taxon>Ascomycota</taxon>
        <taxon>Pezizomycotina</taxon>
        <taxon>Sordariomycetes</taxon>
        <taxon>Xylariomycetidae</taxon>
        <taxon>Xylariales</taxon>
        <taxon>Microdochiaceae</taxon>
        <taxon>Microdochium</taxon>
    </lineage>
</organism>
<feature type="signal peptide" evidence="1">
    <location>
        <begin position="1"/>
        <end position="16"/>
    </location>
</feature>
<gene>
    <name evidence="2" type="ORF">Micbo1qcDRAFT_209884</name>
</gene>
<reference evidence="3" key="1">
    <citation type="submission" date="2016-02" db="EMBL/GenBank/DDBJ databases">
        <title>Draft genome sequence of Microdochium bolleyi, a fungal endophyte of beachgrass.</title>
        <authorList>
            <consortium name="DOE Joint Genome Institute"/>
            <person name="David A.S."/>
            <person name="May G."/>
            <person name="Haridas S."/>
            <person name="Lim J."/>
            <person name="Wang M."/>
            <person name="Labutti K."/>
            <person name="Lipzen A."/>
            <person name="Barry K."/>
            <person name="Grigoriev I.V."/>
        </authorList>
    </citation>
    <scope>NUCLEOTIDE SEQUENCE [LARGE SCALE GENOMIC DNA]</scope>
    <source>
        <strain evidence="3">J235TASD1</strain>
    </source>
</reference>